<comment type="caution">
    <text evidence="1">The sequence shown here is derived from an EMBL/GenBank/DDBJ whole genome shotgun (WGS) entry which is preliminary data.</text>
</comment>
<feature type="non-terminal residue" evidence="1">
    <location>
        <position position="61"/>
    </location>
</feature>
<evidence type="ECO:0000313" key="1">
    <source>
        <dbReference type="EMBL" id="GAH23208.1"/>
    </source>
</evidence>
<dbReference type="EMBL" id="BART01039763">
    <property type="protein sequence ID" value="GAH23208.1"/>
    <property type="molecule type" value="Genomic_DNA"/>
</dbReference>
<sequence length="61" mass="6966">MIDPTEEVPSPWKVDGWLKPNVWKWAANADVWVLHRAIPDRLNKVKKHKGTVFVLHGSAPV</sequence>
<gene>
    <name evidence="1" type="ORF">S01H4_65153</name>
</gene>
<dbReference type="AlphaFoldDB" id="X1FR14"/>
<organism evidence="1">
    <name type="scientific">marine sediment metagenome</name>
    <dbReference type="NCBI Taxonomy" id="412755"/>
    <lineage>
        <taxon>unclassified sequences</taxon>
        <taxon>metagenomes</taxon>
        <taxon>ecological metagenomes</taxon>
    </lineage>
</organism>
<accession>X1FR14</accession>
<reference evidence="1" key="1">
    <citation type="journal article" date="2014" name="Front. Microbiol.">
        <title>High frequency of phylogenetically diverse reductive dehalogenase-homologous genes in deep subseafloor sedimentary metagenomes.</title>
        <authorList>
            <person name="Kawai M."/>
            <person name="Futagami T."/>
            <person name="Toyoda A."/>
            <person name="Takaki Y."/>
            <person name="Nishi S."/>
            <person name="Hori S."/>
            <person name="Arai W."/>
            <person name="Tsubouchi T."/>
            <person name="Morono Y."/>
            <person name="Uchiyama I."/>
            <person name="Ito T."/>
            <person name="Fujiyama A."/>
            <person name="Inagaki F."/>
            <person name="Takami H."/>
        </authorList>
    </citation>
    <scope>NUCLEOTIDE SEQUENCE</scope>
    <source>
        <strain evidence="1">Expedition CK06-06</strain>
    </source>
</reference>
<protein>
    <submittedName>
        <fullName evidence="1">Uncharacterized protein</fullName>
    </submittedName>
</protein>
<proteinExistence type="predicted"/>
<name>X1FR14_9ZZZZ</name>